<feature type="compositionally biased region" description="Basic residues" evidence="8">
    <location>
        <begin position="478"/>
        <end position="493"/>
    </location>
</feature>
<keyword evidence="11" id="KW-1185">Reference proteome</keyword>
<comment type="similarity">
    <text evidence="5">Belongs to the CCDC47 family.</text>
</comment>
<evidence type="ECO:0000256" key="3">
    <source>
        <dbReference type="ARBA" id="ARBA00023136"/>
    </source>
</evidence>
<evidence type="ECO:0000256" key="6">
    <source>
        <dbReference type="ARBA" id="ARBA00034875"/>
    </source>
</evidence>
<comment type="caution">
    <text evidence="10">The sequence shown here is derived from an EMBL/GenBank/DDBJ whole genome shotgun (WGS) entry which is preliminary data.</text>
</comment>
<evidence type="ECO:0000256" key="5">
    <source>
        <dbReference type="ARBA" id="ARBA00034746"/>
    </source>
</evidence>
<feature type="compositionally biased region" description="Basic and acidic residues" evidence="8">
    <location>
        <begin position="416"/>
        <end position="432"/>
    </location>
</feature>
<keyword evidence="1 9" id="KW-0812">Transmembrane</keyword>
<comment type="subcellular location">
    <subcellularLocation>
        <location evidence="4">Rough endoplasmic reticulum membrane</location>
        <topology evidence="4">Single-pass type I membrane protein</topology>
    </subcellularLocation>
</comment>
<dbReference type="GO" id="GO:0030867">
    <property type="term" value="C:rough endoplasmic reticulum membrane"/>
    <property type="evidence" value="ECO:0007669"/>
    <property type="project" value="UniProtKB-SubCell"/>
</dbReference>
<sequence length="493" mass="56798">MQLSIYKFCQQNSEISLSTDVCYINAMKYSSIIVYLIIFSFIPSLYSTNTEDNEFAEFEDFDEDVEETRPELKQQDSSPQTEGDAQSPKSQTEDDTAEEEEAIVEDDDEFEHLQDSDEFEGLDQKSNAKGKTEPETLTITKIPHHLRTNWDSYYLEILMLSGLAVYFLNFLAGKSKNHRIAQSWLNAHKKLLSDNFAIVGDDGQGTDITEPGSNELLKESENVYSLWCTGRVGCEGMLVTLRLLKRHDLVTSLARIFKPQQDQLTIRINMDANEMDSFVLLIANKKLSTRLQKDMNDLSLYSTEKKNPEKYEIPTSFTLMSEIGEATAAVLDRRMVAALNNHEKSISYIHISDQYSGQKQQDDTQPQAVVPQTKKVLIFCFNLDSETKDMNEVQKLMTVVLNCLDKVKRIRLSKEAKMKADKNRARVEEKFHKAAHAQRQEAAQARRDEKRRAEKERIMNEGDPEKQRKLEEKENRKEARKRVPKMKMMKVKA</sequence>
<feature type="region of interest" description="Disordered" evidence="8">
    <location>
        <begin position="62"/>
        <end position="136"/>
    </location>
</feature>
<protein>
    <recommendedName>
        <fullName evidence="6">PAT complex subunit CCDC47</fullName>
    </recommendedName>
    <alternativeName>
        <fullName evidence="7">Coiled-coil domain-containing protein 47</fullName>
    </alternativeName>
</protein>
<evidence type="ECO:0000256" key="7">
    <source>
        <dbReference type="ARBA" id="ARBA00034902"/>
    </source>
</evidence>
<feature type="region of interest" description="Disordered" evidence="8">
    <location>
        <begin position="416"/>
        <end position="493"/>
    </location>
</feature>
<evidence type="ECO:0000256" key="8">
    <source>
        <dbReference type="SAM" id="MobiDB-lite"/>
    </source>
</evidence>
<dbReference type="OrthoDB" id="10039147at2759"/>
<feature type="compositionally biased region" description="Polar residues" evidence="8">
    <location>
        <begin position="75"/>
        <end position="90"/>
    </location>
</feature>
<feature type="transmembrane region" description="Helical" evidence="9">
    <location>
        <begin position="21"/>
        <end position="42"/>
    </location>
</feature>
<dbReference type="Proteomes" id="UP000549394">
    <property type="component" value="Unassembled WGS sequence"/>
</dbReference>
<dbReference type="AlphaFoldDB" id="A0A7I8VM03"/>
<feature type="compositionally biased region" description="Basic and acidic residues" evidence="8">
    <location>
        <begin position="444"/>
        <end position="477"/>
    </location>
</feature>
<dbReference type="PANTHER" id="PTHR12883:SF0">
    <property type="entry name" value="PAT COMPLEX SUBUNIT CCDC47"/>
    <property type="match status" value="1"/>
</dbReference>
<keyword evidence="2 9" id="KW-1133">Transmembrane helix</keyword>
<dbReference type="EMBL" id="CAJFCJ010000007">
    <property type="protein sequence ID" value="CAD5117264.1"/>
    <property type="molecule type" value="Genomic_DNA"/>
</dbReference>
<evidence type="ECO:0000256" key="2">
    <source>
        <dbReference type="ARBA" id="ARBA00022989"/>
    </source>
</evidence>
<feature type="compositionally biased region" description="Acidic residues" evidence="8">
    <location>
        <begin position="93"/>
        <end position="121"/>
    </location>
</feature>
<dbReference type="InterPro" id="IPR012879">
    <property type="entry name" value="CCDC47"/>
</dbReference>
<dbReference type="Pfam" id="PF07946">
    <property type="entry name" value="CCDC47"/>
    <property type="match status" value="1"/>
</dbReference>
<reference evidence="10 11" key="1">
    <citation type="submission" date="2020-08" db="EMBL/GenBank/DDBJ databases">
        <authorList>
            <person name="Hejnol A."/>
        </authorList>
    </citation>
    <scope>NUCLEOTIDE SEQUENCE [LARGE SCALE GENOMIC DNA]</scope>
</reference>
<evidence type="ECO:0000256" key="1">
    <source>
        <dbReference type="ARBA" id="ARBA00022692"/>
    </source>
</evidence>
<organism evidence="10 11">
    <name type="scientific">Dimorphilus gyrociliatus</name>
    <dbReference type="NCBI Taxonomy" id="2664684"/>
    <lineage>
        <taxon>Eukaryota</taxon>
        <taxon>Metazoa</taxon>
        <taxon>Spiralia</taxon>
        <taxon>Lophotrochozoa</taxon>
        <taxon>Annelida</taxon>
        <taxon>Polychaeta</taxon>
        <taxon>Polychaeta incertae sedis</taxon>
        <taxon>Dinophilidae</taxon>
        <taxon>Dimorphilus</taxon>
    </lineage>
</organism>
<dbReference type="GO" id="GO:0005509">
    <property type="term" value="F:calcium ion binding"/>
    <property type="evidence" value="ECO:0007669"/>
    <property type="project" value="InterPro"/>
</dbReference>
<accession>A0A7I8VM03</accession>
<feature type="transmembrane region" description="Helical" evidence="9">
    <location>
        <begin position="153"/>
        <end position="172"/>
    </location>
</feature>
<feature type="compositionally biased region" description="Polar residues" evidence="8">
    <location>
        <begin position="124"/>
        <end position="136"/>
    </location>
</feature>
<dbReference type="PANTHER" id="PTHR12883">
    <property type="entry name" value="ADIPOCYTE-SPECIFIC PROTEIN 4-RELATED"/>
    <property type="match status" value="1"/>
</dbReference>
<evidence type="ECO:0000313" key="10">
    <source>
        <dbReference type="EMBL" id="CAD5117264.1"/>
    </source>
</evidence>
<name>A0A7I8VM03_9ANNE</name>
<dbReference type="GO" id="GO:0032469">
    <property type="term" value="P:endoplasmic reticulum calcium ion homeostasis"/>
    <property type="evidence" value="ECO:0007669"/>
    <property type="project" value="InterPro"/>
</dbReference>
<evidence type="ECO:0000256" key="4">
    <source>
        <dbReference type="ARBA" id="ARBA00034697"/>
    </source>
</evidence>
<evidence type="ECO:0000313" key="11">
    <source>
        <dbReference type="Proteomes" id="UP000549394"/>
    </source>
</evidence>
<gene>
    <name evidence="10" type="ORF">DGYR_LOCUS5810</name>
</gene>
<evidence type="ECO:0000256" key="9">
    <source>
        <dbReference type="SAM" id="Phobius"/>
    </source>
</evidence>
<proteinExistence type="inferred from homology"/>
<keyword evidence="3 9" id="KW-0472">Membrane</keyword>